<accession>A0A9J5YSQ9</accession>
<dbReference type="AlphaFoldDB" id="A0A9J5YSQ9"/>
<sequence length="146" mass="16590">MELICCLSSVTFVEILLKKITTQILSIVGLNRPKQTQESCKLQKKEESQSTNPFIESSLSMAFTVQLHLSFLFSLILYDIYTSRLIEILEEMGINNMIELDMEKVIKTKKVVSAGSYPCIRRIPLRLKGVAFISPIIKLQMELTSS</sequence>
<protein>
    <submittedName>
        <fullName evidence="1">Uncharacterized protein</fullName>
    </submittedName>
</protein>
<evidence type="ECO:0000313" key="1">
    <source>
        <dbReference type="EMBL" id="KAG5602776.1"/>
    </source>
</evidence>
<comment type="caution">
    <text evidence="1">The sequence shown here is derived from an EMBL/GenBank/DDBJ whole genome shotgun (WGS) entry which is preliminary data.</text>
</comment>
<proteinExistence type="predicted"/>
<reference evidence="1 2" key="1">
    <citation type="submission" date="2020-09" db="EMBL/GenBank/DDBJ databases">
        <title>De no assembly of potato wild relative species, Solanum commersonii.</title>
        <authorList>
            <person name="Cho K."/>
        </authorList>
    </citation>
    <scope>NUCLEOTIDE SEQUENCE [LARGE SCALE GENOMIC DNA]</scope>
    <source>
        <strain evidence="1">LZ3.2</strain>
        <tissue evidence="1">Leaf</tissue>
    </source>
</reference>
<evidence type="ECO:0000313" key="2">
    <source>
        <dbReference type="Proteomes" id="UP000824120"/>
    </source>
</evidence>
<dbReference type="EMBL" id="JACXVP010000006">
    <property type="protein sequence ID" value="KAG5602776.1"/>
    <property type="molecule type" value="Genomic_DNA"/>
</dbReference>
<keyword evidence="2" id="KW-1185">Reference proteome</keyword>
<gene>
    <name evidence="1" type="ORF">H5410_034146</name>
</gene>
<name>A0A9J5YSQ9_SOLCO</name>
<dbReference type="Proteomes" id="UP000824120">
    <property type="component" value="Chromosome 6"/>
</dbReference>
<organism evidence="1 2">
    <name type="scientific">Solanum commersonii</name>
    <name type="common">Commerson's wild potato</name>
    <name type="synonym">Commerson's nightshade</name>
    <dbReference type="NCBI Taxonomy" id="4109"/>
    <lineage>
        <taxon>Eukaryota</taxon>
        <taxon>Viridiplantae</taxon>
        <taxon>Streptophyta</taxon>
        <taxon>Embryophyta</taxon>
        <taxon>Tracheophyta</taxon>
        <taxon>Spermatophyta</taxon>
        <taxon>Magnoliopsida</taxon>
        <taxon>eudicotyledons</taxon>
        <taxon>Gunneridae</taxon>
        <taxon>Pentapetalae</taxon>
        <taxon>asterids</taxon>
        <taxon>lamiids</taxon>
        <taxon>Solanales</taxon>
        <taxon>Solanaceae</taxon>
        <taxon>Solanoideae</taxon>
        <taxon>Solaneae</taxon>
        <taxon>Solanum</taxon>
    </lineage>
</organism>